<comment type="caution">
    <text evidence="2">The sequence shown here is derived from an EMBL/GenBank/DDBJ whole genome shotgun (WGS) entry which is preliminary data.</text>
</comment>
<dbReference type="SUPFAM" id="SSF52540">
    <property type="entry name" value="P-loop containing nucleoside triphosphate hydrolases"/>
    <property type="match status" value="1"/>
</dbReference>
<feature type="non-terminal residue" evidence="2">
    <location>
        <position position="190"/>
    </location>
</feature>
<dbReference type="Proteomes" id="UP001218218">
    <property type="component" value="Unassembled WGS sequence"/>
</dbReference>
<feature type="non-terminal residue" evidence="2">
    <location>
        <position position="1"/>
    </location>
</feature>
<proteinExistence type="predicted"/>
<sequence length="190" mass="21549">FTWSSKDGYSLIRHILHNTPLLYEPHDNQLEGVCKSLDGIYLVAITPTGSGKTGYYTIYMLVMLAVIANPTLCPSALFPSNPCLLVICPTIPLQLEMHTNMNQQAPVHEHDTSRSGCPRYQLPDSFRCLAAQELWVVMRKKPNIILTGPEQLKSAEFEKVLRDKEFYARSCVMGFDKFHLLNTWGASFRK</sequence>
<evidence type="ECO:0000259" key="1">
    <source>
        <dbReference type="Pfam" id="PF00270"/>
    </source>
</evidence>
<dbReference type="Pfam" id="PF00270">
    <property type="entry name" value="DEAD"/>
    <property type="match status" value="1"/>
</dbReference>
<protein>
    <recommendedName>
        <fullName evidence="1">DEAD/DEAH-box helicase domain-containing protein</fullName>
    </recommendedName>
</protein>
<evidence type="ECO:0000313" key="2">
    <source>
        <dbReference type="EMBL" id="KAJ7310169.1"/>
    </source>
</evidence>
<evidence type="ECO:0000313" key="3">
    <source>
        <dbReference type="Proteomes" id="UP001218218"/>
    </source>
</evidence>
<dbReference type="GO" id="GO:0005524">
    <property type="term" value="F:ATP binding"/>
    <property type="evidence" value="ECO:0007669"/>
    <property type="project" value="InterPro"/>
</dbReference>
<dbReference type="InterPro" id="IPR011545">
    <property type="entry name" value="DEAD/DEAH_box_helicase_dom"/>
</dbReference>
<feature type="domain" description="DEAD/DEAH-box helicase" evidence="1">
    <location>
        <begin position="38"/>
        <end position="184"/>
    </location>
</feature>
<organism evidence="2 3">
    <name type="scientific">Mycena albidolilacea</name>
    <dbReference type="NCBI Taxonomy" id="1033008"/>
    <lineage>
        <taxon>Eukaryota</taxon>
        <taxon>Fungi</taxon>
        <taxon>Dikarya</taxon>
        <taxon>Basidiomycota</taxon>
        <taxon>Agaricomycotina</taxon>
        <taxon>Agaricomycetes</taxon>
        <taxon>Agaricomycetidae</taxon>
        <taxon>Agaricales</taxon>
        <taxon>Marasmiineae</taxon>
        <taxon>Mycenaceae</taxon>
        <taxon>Mycena</taxon>
    </lineage>
</organism>
<dbReference type="AlphaFoldDB" id="A0AAD6Z7I5"/>
<dbReference type="EMBL" id="JARIHO010000079">
    <property type="protein sequence ID" value="KAJ7310169.1"/>
    <property type="molecule type" value="Genomic_DNA"/>
</dbReference>
<gene>
    <name evidence="2" type="ORF">DFH08DRAFT_624928</name>
</gene>
<keyword evidence="3" id="KW-1185">Reference proteome</keyword>
<dbReference type="InterPro" id="IPR027417">
    <property type="entry name" value="P-loop_NTPase"/>
</dbReference>
<dbReference type="Gene3D" id="3.40.50.300">
    <property type="entry name" value="P-loop containing nucleotide triphosphate hydrolases"/>
    <property type="match status" value="1"/>
</dbReference>
<accession>A0AAD6Z7I5</accession>
<dbReference type="GO" id="GO:0003676">
    <property type="term" value="F:nucleic acid binding"/>
    <property type="evidence" value="ECO:0007669"/>
    <property type="project" value="InterPro"/>
</dbReference>
<name>A0AAD6Z7I5_9AGAR</name>
<reference evidence="2" key="1">
    <citation type="submission" date="2023-03" db="EMBL/GenBank/DDBJ databases">
        <title>Massive genome expansion in bonnet fungi (Mycena s.s.) driven by repeated elements and novel gene families across ecological guilds.</title>
        <authorList>
            <consortium name="Lawrence Berkeley National Laboratory"/>
            <person name="Harder C.B."/>
            <person name="Miyauchi S."/>
            <person name="Viragh M."/>
            <person name="Kuo A."/>
            <person name="Thoen E."/>
            <person name="Andreopoulos B."/>
            <person name="Lu D."/>
            <person name="Skrede I."/>
            <person name="Drula E."/>
            <person name="Henrissat B."/>
            <person name="Morin E."/>
            <person name="Kohler A."/>
            <person name="Barry K."/>
            <person name="LaButti K."/>
            <person name="Morin E."/>
            <person name="Salamov A."/>
            <person name="Lipzen A."/>
            <person name="Mereny Z."/>
            <person name="Hegedus B."/>
            <person name="Baldrian P."/>
            <person name="Stursova M."/>
            <person name="Weitz H."/>
            <person name="Taylor A."/>
            <person name="Grigoriev I.V."/>
            <person name="Nagy L.G."/>
            <person name="Martin F."/>
            <person name="Kauserud H."/>
        </authorList>
    </citation>
    <scope>NUCLEOTIDE SEQUENCE</scope>
    <source>
        <strain evidence="2">CBHHK002</strain>
    </source>
</reference>